<reference evidence="3 4" key="1">
    <citation type="journal article" date="2020" name="FEMS Microbiol. Ecol.">
        <title>Temporal dynamics of bacterial communities during seed development and maturation.</title>
        <authorList>
            <person name="Chesneau G."/>
            <person name="Torres-Cortes G."/>
            <person name="Briand M."/>
            <person name="Darrasse A."/>
            <person name="Preveaux A."/>
            <person name="Marais C."/>
            <person name="Jacques M.A."/>
            <person name="Shade A."/>
            <person name="Barret M."/>
        </authorList>
    </citation>
    <scope>NUCLEOTIDE SEQUENCE [LARGE SCALE GENOMIC DNA]</scope>
    <source>
        <strain evidence="3 4">CFBP13599</strain>
    </source>
</reference>
<dbReference type="EMBL" id="JACYWZ010000002">
    <property type="protein sequence ID" value="MBD8769390.1"/>
    <property type="molecule type" value="Genomic_DNA"/>
</dbReference>
<keyword evidence="4" id="KW-1185">Reference proteome</keyword>
<dbReference type="PANTHER" id="PTHR32305:SF15">
    <property type="entry name" value="PROTEIN RHSA-RELATED"/>
    <property type="match status" value="1"/>
</dbReference>
<gene>
    <name evidence="3" type="ORF">IFT38_07515</name>
</gene>
<evidence type="ECO:0000256" key="2">
    <source>
        <dbReference type="SAM" id="MobiDB-lite"/>
    </source>
</evidence>
<keyword evidence="1" id="KW-0175">Coiled coil</keyword>
<evidence type="ECO:0000313" key="3">
    <source>
        <dbReference type="EMBL" id="MBD8769390.1"/>
    </source>
</evidence>
<organism evidence="3 4">
    <name type="scientific">Pseudomonas coleopterorum</name>
    <dbReference type="NCBI Taxonomy" id="1605838"/>
    <lineage>
        <taxon>Bacteria</taxon>
        <taxon>Pseudomonadati</taxon>
        <taxon>Pseudomonadota</taxon>
        <taxon>Gammaproteobacteria</taxon>
        <taxon>Pseudomonadales</taxon>
        <taxon>Pseudomonadaceae</taxon>
        <taxon>Pseudomonas</taxon>
    </lineage>
</organism>
<evidence type="ECO:0000313" key="4">
    <source>
        <dbReference type="Proteomes" id="UP000620025"/>
    </source>
</evidence>
<name>A0ABR9BWB2_9PSED</name>
<protein>
    <submittedName>
        <fullName evidence="3">RHS repeat protein</fullName>
    </submittedName>
</protein>
<sequence length="959" mass="106021">MSPSRNTSEQLSLQYLGLHSLTPTLVIADPRCLPVRRIDYYRCQADTAAESRINAQWHDHAGRPTDQWDARQFAHFQAGTSATPNQHTAFSLTGNVVIEHNVDSGGTTNLYDAAGRLAESWNANGAGKQYRYDPCARPVAILQSEADGGVRTTQRLSYGAADATSAARNQCGRVCRHDDDSGTLLFECYTLRGETSTQRQRFLTDIAAPDWPVETPARDALLEPGDGYLSLNQFDAVGAPLTMTDAKGNRQTPSYDMTGQEYARTLHTAAGARHELASAIEFDAAARMIRQRLGNGVTCHTQYCERSGRLVQLRAVRTQGEVVQDLRYDYDLVGNVLSVTDATQATQHFANQRIEPTQHYAYDTLYQLTSASGREAANAEGHRPGLPGLQPLSDDSRLRNYTQRYSYDAAGNLVQLRHVNGQSNWTRTLSVARNSNRALPERNGQLPDEAAIAAGFDRAGNLRELQPGQRLLWNGDNQLAQVTPVTRDDGDDDHERYVYGHDGLRTRKVASAQGRMGARISEVRYLPGLEIRTDSARGEELHVIKTQAGRSSMRLLHWQSEPPESLPNDQLRYGLDNALGSCTIELDGTAQLLSREEYYPFGGTACWAARNAVEASYKTVRYAGKERDASGLYYYGLRYYAPWLQRWINPDPGGLIDGLNLYRMVSNNPITRRDEQGLKGKDLNDRINTRIHRFEGVLGDKERAAQNINDAIENERNKWLKRARAVGRATVVGLGAAAGYAGGGVAGAAFGSWGGPPGMVAGMVVGTLAAGEVFSQSVGKLADEVGLGAPLNIMSHSFDWDYDSHEQQDSLTIGRRIKERIRALKPKTEVEWADTFKDVTERALPFGEAVSQQYVVASVVPSAFTLGVEYLKGPKSDEKISSLIDQGDVLVNYINWDFAEIKTLLAQDGAQYPSTETQFKALPYAKDLDSLERRKNNLITQIRTTQANLRQHLENRKAA</sequence>
<evidence type="ECO:0000256" key="1">
    <source>
        <dbReference type="SAM" id="Coils"/>
    </source>
</evidence>
<proteinExistence type="predicted"/>
<dbReference type="PANTHER" id="PTHR32305">
    <property type="match status" value="1"/>
</dbReference>
<comment type="caution">
    <text evidence="3">The sequence shown here is derived from an EMBL/GenBank/DDBJ whole genome shotgun (WGS) entry which is preliminary data.</text>
</comment>
<dbReference type="InterPro" id="IPR050708">
    <property type="entry name" value="T6SS_VgrG/RHS"/>
</dbReference>
<dbReference type="RefSeq" id="WP_192066656.1">
    <property type="nucleotide sequence ID" value="NZ_JACYWY010000006.1"/>
</dbReference>
<feature type="region of interest" description="Disordered" evidence="2">
    <location>
        <begin position="374"/>
        <end position="395"/>
    </location>
</feature>
<dbReference type="Proteomes" id="UP000620025">
    <property type="component" value="Unassembled WGS sequence"/>
</dbReference>
<feature type="coiled-coil region" evidence="1">
    <location>
        <begin position="928"/>
        <end position="955"/>
    </location>
</feature>
<dbReference type="NCBIfam" id="TIGR03696">
    <property type="entry name" value="Rhs_assc_core"/>
    <property type="match status" value="1"/>
</dbReference>
<accession>A0ABR9BWB2</accession>
<dbReference type="Gene3D" id="2.180.10.10">
    <property type="entry name" value="RHS repeat-associated core"/>
    <property type="match status" value="1"/>
</dbReference>
<dbReference type="InterPro" id="IPR022385">
    <property type="entry name" value="Rhs_assc_core"/>
</dbReference>